<name>A0A502CFL6_9GAMM</name>
<dbReference type="AlphaFoldDB" id="A0A502CFL6"/>
<dbReference type="PANTHER" id="PTHR45947:SF3">
    <property type="entry name" value="SULFOQUINOVOSYL TRANSFERASE SQD2"/>
    <property type="match status" value="1"/>
</dbReference>
<protein>
    <submittedName>
        <fullName evidence="1">Glycosyltransferase</fullName>
    </submittedName>
</protein>
<dbReference type="PANTHER" id="PTHR45947">
    <property type="entry name" value="SULFOQUINOVOSYL TRANSFERASE SQD2"/>
    <property type="match status" value="1"/>
</dbReference>
<gene>
    <name evidence="1" type="ORF">EAH88_02370</name>
</gene>
<organism evidence="1 2">
    <name type="scientific">Rhodanobacter glycinis</name>
    <dbReference type="NCBI Taxonomy" id="582702"/>
    <lineage>
        <taxon>Bacteria</taxon>
        <taxon>Pseudomonadati</taxon>
        <taxon>Pseudomonadota</taxon>
        <taxon>Gammaproteobacteria</taxon>
        <taxon>Lysobacterales</taxon>
        <taxon>Rhodanobacteraceae</taxon>
        <taxon>Rhodanobacter</taxon>
    </lineage>
</organism>
<keyword evidence="2" id="KW-1185">Reference proteome</keyword>
<dbReference type="EMBL" id="RCZO01000001">
    <property type="protein sequence ID" value="TPG11394.1"/>
    <property type="molecule type" value="Genomic_DNA"/>
</dbReference>
<dbReference type="SUPFAM" id="SSF53756">
    <property type="entry name" value="UDP-Glycosyltransferase/glycogen phosphorylase"/>
    <property type="match status" value="1"/>
</dbReference>
<evidence type="ECO:0000313" key="1">
    <source>
        <dbReference type="EMBL" id="TPG11394.1"/>
    </source>
</evidence>
<dbReference type="GO" id="GO:0016757">
    <property type="term" value="F:glycosyltransferase activity"/>
    <property type="evidence" value="ECO:0007669"/>
    <property type="project" value="TreeGrafter"/>
</dbReference>
<reference evidence="1 2" key="1">
    <citation type="journal article" date="2019" name="Environ. Microbiol.">
        <title>Species interactions and distinct microbial communities in high Arctic permafrost affected cryosols are associated with the CH4 and CO2 gas fluxes.</title>
        <authorList>
            <person name="Altshuler I."/>
            <person name="Hamel J."/>
            <person name="Turney S."/>
            <person name="Magnuson E."/>
            <person name="Levesque R."/>
            <person name="Greer C."/>
            <person name="Whyte L.G."/>
        </authorList>
    </citation>
    <scope>NUCLEOTIDE SEQUENCE [LARGE SCALE GENOMIC DNA]</scope>
    <source>
        <strain evidence="1 2">S13Y</strain>
    </source>
</reference>
<proteinExistence type="predicted"/>
<dbReference type="Gene3D" id="3.40.50.2000">
    <property type="entry name" value="Glycogen Phosphorylase B"/>
    <property type="match status" value="2"/>
</dbReference>
<dbReference type="InterPro" id="IPR050194">
    <property type="entry name" value="Glycosyltransferase_grp1"/>
</dbReference>
<dbReference type="CDD" id="cd03801">
    <property type="entry name" value="GT4_PimA-like"/>
    <property type="match status" value="1"/>
</dbReference>
<accession>A0A502CFL6</accession>
<dbReference type="RefSeq" id="WP_140648621.1">
    <property type="nucleotide sequence ID" value="NZ_RCZO01000001.1"/>
</dbReference>
<sequence length="378" mass="41169">MAILHVAQLNFLPAPEDLAPSQVLEQWHSLVDIAEVVASSGTRVSVIQAAAREDLITRNGIDYHFIDIRGLEVAKNRGRRFASLLADIKADVLHAHGLGFVEEASAVSQRLPQLPIVIQDHADRPPRWWRRPQWRRWYAAISGVAFTAPELARPFTRAALFGPHTRLFAIPESSSRFTMGSRADARAQTGLRGDPCVLWVGHLNPGKDPLTVLDGVARAAMRLPGLQLWCAFGSAPLLDEVQARIARDPRLAGRVHLLGKVTHAHVETLMRAADLFVAGSLAESCGYAVLEALACGVTPVVTDIPSFRALIGGSRVGHLWPCGDAAQLAQALVDAAASRPSPAQVRAHFDATLSFAAVGRRWADAYAQIHDDRRRRTL</sequence>
<keyword evidence="1" id="KW-0808">Transferase</keyword>
<evidence type="ECO:0000313" key="2">
    <source>
        <dbReference type="Proteomes" id="UP000319486"/>
    </source>
</evidence>
<dbReference type="Pfam" id="PF13692">
    <property type="entry name" value="Glyco_trans_1_4"/>
    <property type="match status" value="1"/>
</dbReference>
<dbReference type="Proteomes" id="UP000319486">
    <property type="component" value="Unassembled WGS sequence"/>
</dbReference>
<comment type="caution">
    <text evidence="1">The sequence shown here is derived from an EMBL/GenBank/DDBJ whole genome shotgun (WGS) entry which is preliminary data.</text>
</comment>